<organism evidence="3 4">
    <name type="scientific">Steinernema carpocapsae</name>
    <name type="common">Entomopathogenic nematode</name>
    <dbReference type="NCBI Taxonomy" id="34508"/>
    <lineage>
        <taxon>Eukaryota</taxon>
        <taxon>Metazoa</taxon>
        <taxon>Ecdysozoa</taxon>
        <taxon>Nematoda</taxon>
        <taxon>Chromadorea</taxon>
        <taxon>Rhabditida</taxon>
        <taxon>Tylenchina</taxon>
        <taxon>Panagrolaimomorpha</taxon>
        <taxon>Strongyloidoidea</taxon>
        <taxon>Steinernematidae</taxon>
        <taxon>Steinernema</taxon>
    </lineage>
</organism>
<dbReference type="EMBL" id="AZBU02000003">
    <property type="protein sequence ID" value="TKR87803.1"/>
    <property type="molecule type" value="Genomic_DNA"/>
</dbReference>
<reference evidence="3 4" key="1">
    <citation type="journal article" date="2015" name="Genome Biol.">
        <title>Comparative genomics of Steinernema reveals deeply conserved gene regulatory networks.</title>
        <authorList>
            <person name="Dillman A.R."/>
            <person name="Macchietto M."/>
            <person name="Porter C.F."/>
            <person name="Rogers A."/>
            <person name="Williams B."/>
            <person name="Antoshechkin I."/>
            <person name="Lee M.M."/>
            <person name="Goodwin Z."/>
            <person name="Lu X."/>
            <person name="Lewis E.E."/>
            <person name="Goodrich-Blair H."/>
            <person name="Stock S.P."/>
            <person name="Adams B.J."/>
            <person name="Sternberg P.W."/>
            <person name="Mortazavi A."/>
        </authorList>
    </citation>
    <scope>NUCLEOTIDE SEQUENCE [LARGE SCALE GENOMIC DNA]</scope>
    <source>
        <strain evidence="3 4">ALL</strain>
    </source>
</reference>
<keyword evidence="4" id="KW-1185">Reference proteome</keyword>
<evidence type="ECO:0000256" key="2">
    <source>
        <dbReference type="SAM" id="SignalP"/>
    </source>
</evidence>
<proteinExistence type="predicted"/>
<feature type="compositionally biased region" description="Basic residues" evidence="1">
    <location>
        <begin position="137"/>
        <end position="148"/>
    </location>
</feature>
<evidence type="ECO:0000256" key="1">
    <source>
        <dbReference type="SAM" id="MobiDB-lite"/>
    </source>
</evidence>
<evidence type="ECO:0000313" key="3">
    <source>
        <dbReference type="EMBL" id="TKR87803.1"/>
    </source>
</evidence>
<feature type="compositionally biased region" description="Polar residues" evidence="1">
    <location>
        <begin position="93"/>
        <end position="103"/>
    </location>
</feature>
<feature type="region of interest" description="Disordered" evidence="1">
    <location>
        <begin position="397"/>
        <end position="478"/>
    </location>
</feature>
<feature type="compositionally biased region" description="Basic residues" evidence="1">
    <location>
        <begin position="167"/>
        <end position="178"/>
    </location>
</feature>
<feature type="compositionally biased region" description="Basic residues" evidence="1">
    <location>
        <begin position="597"/>
        <end position="608"/>
    </location>
</feature>
<feature type="compositionally biased region" description="Basic residues" evidence="1">
    <location>
        <begin position="413"/>
        <end position="426"/>
    </location>
</feature>
<comment type="caution">
    <text evidence="3">The sequence shown here is derived from an EMBL/GenBank/DDBJ whole genome shotgun (WGS) entry which is preliminary data.</text>
</comment>
<dbReference type="AlphaFoldDB" id="A0A4U5NX14"/>
<feature type="region of interest" description="Disordered" evidence="1">
    <location>
        <begin position="66"/>
        <end position="85"/>
    </location>
</feature>
<name>A0A4U5NX14_STECR</name>
<gene>
    <name evidence="3" type="ORF">L596_012146</name>
</gene>
<feature type="compositionally biased region" description="Polar residues" evidence="1">
    <location>
        <begin position="180"/>
        <end position="200"/>
    </location>
</feature>
<protein>
    <submittedName>
        <fullName evidence="3">Uncharacterized protein</fullName>
    </submittedName>
</protein>
<dbReference type="Proteomes" id="UP000298663">
    <property type="component" value="Unassembled WGS sequence"/>
</dbReference>
<feature type="chain" id="PRO_5020270636" evidence="2">
    <location>
        <begin position="18"/>
        <end position="608"/>
    </location>
</feature>
<feature type="region of interest" description="Disordered" evidence="1">
    <location>
        <begin position="91"/>
        <end position="371"/>
    </location>
</feature>
<sequence length="608" mass="66921">MWLQIVGAFAVTALTLGSWLIGGAQQGKELDPAAKEELNAAKVSKRRIGSGESVGPERHMEIAKAAVSRNAASPTAIPDDKKSAKVHYAKRGITTNNHGLSTETTKEDSADLRTAEDRPPPASTPNRNGRSVEDSTKRRKKSGSRRRLLNGIVTDTKEFLHDTTRNIKQKSKSLRKRQSNANLANSDTGMDSDVKNSPNQEAAEGAAKTCVDTIRQEVKEGKPEAKAEGKESKDKSPETKEVKDAKDSKDKQPEAKTPNSNASGSGKDKKADKATEKNPFVTPSPFTDKAPFFEKPKAHTPRKAKHGDTQDSTEYENDAVCPVKARMKKHEMPLASESPGAEMERRVKIRKKKPKEPQEEEKDGTVFEEINAPFAPAATKMKRRKMFSGDLLIEDEKPDVPVKAVIEPGQREKKNKKSKRKPKKKSQKIEEPTEFQKVQGGLRPAVVLVRKKKSSVNQDEIEGCSKKAAKNPVKQKIKEHQTAEKTVFEKISGNVKPAVVHAKTGKKVVETEEVEADTATAKWSMELIEEGPRATTPPRAESTLAEVTATSPAIEIDEDELTAGNENTEVSEGEDGPEEVYFLSNTPTLEAQPNVPKKSRRFHREGEE</sequence>
<evidence type="ECO:0000313" key="4">
    <source>
        <dbReference type="Proteomes" id="UP000298663"/>
    </source>
</evidence>
<reference evidence="3 4" key="2">
    <citation type="journal article" date="2019" name="G3 (Bethesda)">
        <title>Hybrid Assembly of the Genome of the Entomopathogenic Nematode Steinernema carpocapsae Identifies the X-Chromosome.</title>
        <authorList>
            <person name="Serra L."/>
            <person name="Macchietto M."/>
            <person name="Macias-Munoz A."/>
            <person name="McGill C.J."/>
            <person name="Rodriguez I.M."/>
            <person name="Rodriguez B."/>
            <person name="Murad R."/>
            <person name="Mortazavi A."/>
        </authorList>
    </citation>
    <scope>NUCLEOTIDE SEQUENCE [LARGE SCALE GENOMIC DNA]</scope>
    <source>
        <strain evidence="3 4">ALL</strain>
    </source>
</reference>
<feature type="compositionally biased region" description="Basic and acidic residues" evidence="1">
    <location>
        <begin position="266"/>
        <end position="276"/>
    </location>
</feature>
<feature type="compositionally biased region" description="Basic and acidic residues" evidence="1">
    <location>
        <begin position="214"/>
        <end position="254"/>
    </location>
</feature>
<feature type="signal peptide" evidence="2">
    <location>
        <begin position="1"/>
        <end position="17"/>
    </location>
</feature>
<feature type="compositionally biased region" description="Basic and acidic residues" evidence="1">
    <location>
        <begin position="155"/>
        <end position="165"/>
    </location>
</feature>
<feature type="compositionally biased region" description="Basic and acidic residues" evidence="1">
    <location>
        <begin position="104"/>
        <end position="119"/>
    </location>
</feature>
<feature type="region of interest" description="Disordered" evidence="1">
    <location>
        <begin position="529"/>
        <end position="608"/>
    </location>
</feature>
<feature type="compositionally biased region" description="Acidic residues" evidence="1">
    <location>
        <begin position="569"/>
        <end position="578"/>
    </location>
</feature>
<keyword evidence="2" id="KW-0732">Signal</keyword>
<accession>A0A4U5NX14</accession>